<feature type="domain" description="Acyl-CoA dehydrogenase/oxidase N-terminal" evidence="8">
    <location>
        <begin position="6"/>
        <end position="117"/>
    </location>
</feature>
<dbReference type="Gene3D" id="1.10.540.10">
    <property type="entry name" value="Acyl-CoA dehydrogenase/oxidase, N-terminal domain"/>
    <property type="match status" value="1"/>
</dbReference>
<evidence type="ECO:0000313" key="9">
    <source>
        <dbReference type="EMBL" id="MFC7706318.1"/>
    </source>
</evidence>
<dbReference type="InterPro" id="IPR013786">
    <property type="entry name" value="AcylCoA_DH/ox_N"/>
</dbReference>
<proteinExistence type="inferred from homology"/>
<protein>
    <submittedName>
        <fullName evidence="9">Acyl-CoA dehydrogenase family protein</fullName>
        <ecNumber evidence="9">1.-.-.-</ecNumber>
    </submittedName>
</protein>
<evidence type="ECO:0000256" key="1">
    <source>
        <dbReference type="ARBA" id="ARBA00001974"/>
    </source>
</evidence>
<keyword evidence="4 5" id="KW-0274">FAD</keyword>
<dbReference type="InterPro" id="IPR009100">
    <property type="entry name" value="AcylCoA_DH/oxidase_NM_dom_sf"/>
</dbReference>
<dbReference type="InterPro" id="IPR009075">
    <property type="entry name" value="AcylCo_DH/oxidase_C"/>
</dbReference>
<dbReference type="PIRSF" id="PIRSF016578">
    <property type="entry name" value="HsaA"/>
    <property type="match status" value="1"/>
</dbReference>
<organism evidence="9 10">
    <name type="scientific">Plastorhodobacter daqingensis</name>
    <dbReference type="NCBI Taxonomy" id="1387281"/>
    <lineage>
        <taxon>Bacteria</taxon>
        <taxon>Pseudomonadati</taxon>
        <taxon>Pseudomonadota</taxon>
        <taxon>Alphaproteobacteria</taxon>
        <taxon>Rhodobacterales</taxon>
        <taxon>Paracoccaceae</taxon>
        <taxon>Plastorhodobacter</taxon>
    </lineage>
</organism>
<dbReference type="Gene3D" id="1.20.140.10">
    <property type="entry name" value="Butyryl-CoA Dehydrogenase, subunit A, domain 3"/>
    <property type="match status" value="1"/>
</dbReference>
<comment type="similarity">
    <text evidence="2 5">Belongs to the acyl-CoA dehydrogenase family.</text>
</comment>
<comment type="caution">
    <text evidence="9">The sequence shown here is derived from an EMBL/GenBank/DDBJ whole genome shotgun (WGS) entry which is preliminary data.</text>
</comment>
<dbReference type="SUPFAM" id="SSF47203">
    <property type="entry name" value="Acyl-CoA dehydrogenase C-terminal domain-like"/>
    <property type="match status" value="1"/>
</dbReference>
<dbReference type="InterPro" id="IPR046373">
    <property type="entry name" value="Acyl-CoA_Oxase/DH_mid-dom_sf"/>
</dbReference>
<dbReference type="PANTHER" id="PTHR43884">
    <property type="entry name" value="ACYL-COA DEHYDROGENASE"/>
    <property type="match status" value="1"/>
</dbReference>
<reference evidence="10" key="1">
    <citation type="journal article" date="2019" name="Int. J. Syst. Evol. Microbiol.">
        <title>The Global Catalogue of Microorganisms (GCM) 10K type strain sequencing project: providing services to taxonomists for standard genome sequencing and annotation.</title>
        <authorList>
            <consortium name="The Broad Institute Genomics Platform"/>
            <consortium name="The Broad Institute Genome Sequencing Center for Infectious Disease"/>
            <person name="Wu L."/>
            <person name="Ma J."/>
        </authorList>
    </citation>
    <scope>NUCLEOTIDE SEQUENCE [LARGE SCALE GENOMIC DNA]</scope>
    <source>
        <strain evidence="10">CGMCC 1.12750</strain>
    </source>
</reference>
<sequence>MKLALTDEQRAMVDSVRQLAQEKFKGRVHRWQDGTFPHENLKELADIGVLGMAVPEEFGGLGLPVLDCVLVLEEVAKVCYVTSMAAMAAMGAQNRIIANYAPKHIQEKFLPGVATGEVILAICMTEPHAGTDVANYKTNTVIKGDTVVLNGTKTLISRADEAHCFIVFTRVDGRPGREGIGCVLVDPAVAGFEVTARYHTMGGENLAEIQFKDMELPRENLIIEGDGMKKLLTAFNTQRCMNPSVSLGLAEGAYEEAVKYVREREIFGRPTGTMQGIRWKLADMAREIEVSRSMLYRAAASADPFPDPYLAAIAKMQVNEMAIRVTSDALQVHGGYGFTDEYPVSHFYRGARYGTLGGGATETLKDLVGRRVYEHFPADGFLSFGLM</sequence>
<dbReference type="EMBL" id="JBHTFQ010000017">
    <property type="protein sequence ID" value="MFC7706318.1"/>
    <property type="molecule type" value="Genomic_DNA"/>
</dbReference>
<evidence type="ECO:0000256" key="4">
    <source>
        <dbReference type="ARBA" id="ARBA00022827"/>
    </source>
</evidence>
<evidence type="ECO:0000313" key="10">
    <source>
        <dbReference type="Proteomes" id="UP001596516"/>
    </source>
</evidence>
<feature type="domain" description="Acyl-CoA dehydrogenase/oxidase C-terminal" evidence="6">
    <location>
        <begin position="225"/>
        <end position="372"/>
    </location>
</feature>
<keyword evidence="10" id="KW-1185">Reference proteome</keyword>
<dbReference type="Gene3D" id="2.40.110.10">
    <property type="entry name" value="Butyryl-CoA Dehydrogenase, subunit A, domain 2"/>
    <property type="match status" value="1"/>
</dbReference>
<evidence type="ECO:0000259" key="7">
    <source>
        <dbReference type="Pfam" id="PF02770"/>
    </source>
</evidence>
<dbReference type="RefSeq" id="WP_377406855.1">
    <property type="nucleotide sequence ID" value="NZ_JBHTFQ010000017.1"/>
</dbReference>
<dbReference type="Proteomes" id="UP001596516">
    <property type="component" value="Unassembled WGS sequence"/>
</dbReference>
<dbReference type="SUPFAM" id="SSF56645">
    <property type="entry name" value="Acyl-CoA dehydrogenase NM domain-like"/>
    <property type="match status" value="1"/>
</dbReference>
<evidence type="ECO:0000256" key="2">
    <source>
        <dbReference type="ARBA" id="ARBA00009347"/>
    </source>
</evidence>
<gene>
    <name evidence="9" type="ORF">ACFQXB_19290</name>
</gene>
<evidence type="ECO:0000259" key="6">
    <source>
        <dbReference type="Pfam" id="PF00441"/>
    </source>
</evidence>
<dbReference type="GO" id="GO:0016491">
    <property type="term" value="F:oxidoreductase activity"/>
    <property type="evidence" value="ECO:0007669"/>
    <property type="project" value="UniProtKB-KW"/>
</dbReference>
<feature type="domain" description="Acyl-CoA oxidase/dehydrogenase middle" evidence="7">
    <location>
        <begin position="121"/>
        <end position="214"/>
    </location>
</feature>
<dbReference type="InterPro" id="IPR037069">
    <property type="entry name" value="AcylCoA_DH/ox_N_sf"/>
</dbReference>
<evidence type="ECO:0000259" key="8">
    <source>
        <dbReference type="Pfam" id="PF02771"/>
    </source>
</evidence>
<dbReference type="InterPro" id="IPR006091">
    <property type="entry name" value="Acyl-CoA_Oxase/DH_mid-dom"/>
</dbReference>
<evidence type="ECO:0000256" key="3">
    <source>
        <dbReference type="ARBA" id="ARBA00022630"/>
    </source>
</evidence>
<dbReference type="Pfam" id="PF02771">
    <property type="entry name" value="Acyl-CoA_dh_N"/>
    <property type="match status" value="1"/>
</dbReference>
<dbReference type="Pfam" id="PF00441">
    <property type="entry name" value="Acyl-CoA_dh_1"/>
    <property type="match status" value="1"/>
</dbReference>
<dbReference type="EC" id="1.-.-.-" evidence="9"/>
<keyword evidence="5 9" id="KW-0560">Oxidoreductase</keyword>
<accession>A0ABW2UPY0</accession>
<evidence type="ECO:0000256" key="5">
    <source>
        <dbReference type="RuleBase" id="RU362125"/>
    </source>
</evidence>
<dbReference type="InterPro" id="IPR036250">
    <property type="entry name" value="AcylCo_DH-like_C"/>
</dbReference>
<dbReference type="Pfam" id="PF02770">
    <property type="entry name" value="Acyl-CoA_dh_M"/>
    <property type="match status" value="1"/>
</dbReference>
<name>A0ABW2UPY0_9RHOB</name>
<comment type="cofactor">
    <cofactor evidence="1 5">
        <name>FAD</name>
        <dbReference type="ChEBI" id="CHEBI:57692"/>
    </cofactor>
</comment>
<keyword evidence="3 5" id="KW-0285">Flavoprotein</keyword>
<dbReference type="PANTHER" id="PTHR43884:SF12">
    <property type="entry name" value="ISOVALERYL-COA DEHYDROGENASE, MITOCHONDRIAL-RELATED"/>
    <property type="match status" value="1"/>
</dbReference>